<dbReference type="EMBL" id="MFRE01000021">
    <property type="protein sequence ID" value="OGH93822.1"/>
    <property type="molecule type" value="Genomic_DNA"/>
</dbReference>
<reference evidence="7 8" key="1">
    <citation type="journal article" date="2016" name="Nat. Commun.">
        <title>Thousands of microbial genomes shed light on interconnected biogeochemical processes in an aquifer system.</title>
        <authorList>
            <person name="Anantharaman K."/>
            <person name="Brown C.T."/>
            <person name="Hug L.A."/>
            <person name="Sharon I."/>
            <person name="Castelle C.J."/>
            <person name="Probst A.J."/>
            <person name="Thomas B.C."/>
            <person name="Singh A."/>
            <person name="Wilkins M.J."/>
            <person name="Karaoz U."/>
            <person name="Brodie E.L."/>
            <person name="Williams K.H."/>
            <person name="Hubbard S.S."/>
            <person name="Banfield J.F."/>
        </authorList>
    </citation>
    <scope>NUCLEOTIDE SEQUENCE [LARGE SCALE GENOMIC DNA]</scope>
</reference>
<feature type="transmembrane region" description="Helical" evidence="6">
    <location>
        <begin position="44"/>
        <end position="64"/>
    </location>
</feature>
<evidence type="ECO:0000256" key="6">
    <source>
        <dbReference type="SAM" id="Phobius"/>
    </source>
</evidence>
<dbReference type="STRING" id="1798709.A2538_03045"/>
<feature type="transmembrane region" description="Helical" evidence="6">
    <location>
        <begin position="12"/>
        <end position="32"/>
    </location>
</feature>
<feature type="transmembrane region" description="Helical" evidence="6">
    <location>
        <begin position="338"/>
        <end position="361"/>
    </location>
</feature>
<gene>
    <name evidence="7" type="ORF">A2538_03045</name>
</gene>
<keyword evidence="2 6" id="KW-0812">Transmembrane</keyword>
<dbReference type="InterPro" id="IPR011923">
    <property type="entry name" value="RodA/MrdB"/>
</dbReference>
<accession>A0A1F6PCD2</accession>
<dbReference type="InterPro" id="IPR018365">
    <property type="entry name" value="Cell_cycle_FtsW-rel_CS"/>
</dbReference>
<evidence type="ECO:0000256" key="5">
    <source>
        <dbReference type="ARBA" id="ARBA00023136"/>
    </source>
</evidence>
<dbReference type="GO" id="GO:0015648">
    <property type="term" value="F:lipid-linked peptidoglycan transporter activity"/>
    <property type="evidence" value="ECO:0007669"/>
    <property type="project" value="TreeGrafter"/>
</dbReference>
<keyword evidence="3" id="KW-0133">Cell shape</keyword>
<feature type="transmembrane region" description="Helical" evidence="6">
    <location>
        <begin position="114"/>
        <end position="131"/>
    </location>
</feature>
<evidence type="ECO:0000256" key="4">
    <source>
        <dbReference type="ARBA" id="ARBA00022989"/>
    </source>
</evidence>
<feature type="transmembrane region" description="Helical" evidence="6">
    <location>
        <begin position="184"/>
        <end position="202"/>
    </location>
</feature>
<proteinExistence type="predicted"/>
<dbReference type="NCBIfam" id="TIGR02210">
    <property type="entry name" value="rodA_shape"/>
    <property type="match status" value="1"/>
</dbReference>
<feature type="transmembrane region" description="Helical" evidence="6">
    <location>
        <begin position="76"/>
        <end position="94"/>
    </location>
</feature>
<evidence type="ECO:0000256" key="3">
    <source>
        <dbReference type="ARBA" id="ARBA00022960"/>
    </source>
</evidence>
<comment type="subcellular location">
    <subcellularLocation>
        <location evidence="1">Membrane</location>
        <topology evidence="1">Multi-pass membrane protein</topology>
    </subcellularLocation>
</comment>
<dbReference type="PROSITE" id="PS00428">
    <property type="entry name" value="FTSW_RODA_SPOVE"/>
    <property type="match status" value="1"/>
</dbReference>
<evidence type="ECO:0000313" key="7">
    <source>
        <dbReference type="EMBL" id="OGH93822.1"/>
    </source>
</evidence>
<keyword evidence="4 6" id="KW-1133">Transmembrane helix</keyword>
<feature type="transmembrane region" description="Helical" evidence="6">
    <location>
        <begin position="272"/>
        <end position="292"/>
    </location>
</feature>
<dbReference type="GO" id="GO:0032153">
    <property type="term" value="C:cell division site"/>
    <property type="evidence" value="ECO:0007669"/>
    <property type="project" value="TreeGrafter"/>
</dbReference>
<dbReference type="PANTHER" id="PTHR30474">
    <property type="entry name" value="CELL CYCLE PROTEIN"/>
    <property type="match status" value="1"/>
</dbReference>
<dbReference type="InterPro" id="IPR001182">
    <property type="entry name" value="FtsW/RodA"/>
</dbReference>
<dbReference type="GO" id="GO:0005886">
    <property type="term" value="C:plasma membrane"/>
    <property type="evidence" value="ECO:0007669"/>
    <property type="project" value="TreeGrafter"/>
</dbReference>
<dbReference type="Proteomes" id="UP000178254">
    <property type="component" value="Unassembled WGS sequence"/>
</dbReference>
<evidence type="ECO:0000256" key="2">
    <source>
        <dbReference type="ARBA" id="ARBA00022692"/>
    </source>
</evidence>
<sequence length="364" mass="39724">MRVLSKFNWRSFDWPLAAAVFLLIAIGLTAIYSVDLSRGAELSFLKKQLVALTIGFILFVTASLTQPNFFRAYAKWFYLVCLVLLAGVLIFGRAIRGTTGWFVLGGFNFQPVELAKLGVILILAYIITGFGRRFERPLFFFGTGLVALSAAALVLLQPDLGSAVILGLIWFGLMIMVGVRRTYILGFVLVALIAAVAVWFFLLQPYQKDRILIFVDPNRDPLGAGYNISQAIIAIGSGQWFGRGLGFGSQSQLKFLPEAQTDFIFSAIGEELGFAGTAAMIGIFSFMLWRLVDIARRSDNDFGSTFASGVAIALFAQFVVNVGANLGLLPITGVTLPFVSYGGSSLVVNLLMIGIVESMVVRRY</sequence>
<keyword evidence="5 6" id="KW-0472">Membrane</keyword>
<comment type="caution">
    <text evidence="7">The sequence shown here is derived from an EMBL/GenBank/DDBJ whole genome shotgun (WGS) entry which is preliminary data.</text>
</comment>
<dbReference type="GO" id="GO:0008360">
    <property type="term" value="P:regulation of cell shape"/>
    <property type="evidence" value="ECO:0007669"/>
    <property type="project" value="UniProtKB-KW"/>
</dbReference>
<dbReference type="GO" id="GO:0051301">
    <property type="term" value="P:cell division"/>
    <property type="evidence" value="ECO:0007669"/>
    <property type="project" value="InterPro"/>
</dbReference>
<evidence type="ECO:0000256" key="1">
    <source>
        <dbReference type="ARBA" id="ARBA00004141"/>
    </source>
</evidence>
<feature type="transmembrane region" description="Helical" evidence="6">
    <location>
        <begin position="162"/>
        <end position="179"/>
    </location>
</feature>
<feature type="transmembrane region" description="Helical" evidence="6">
    <location>
        <begin position="138"/>
        <end position="156"/>
    </location>
</feature>
<name>A0A1F6PCD2_9BACT</name>
<protein>
    <submittedName>
        <fullName evidence="7">Rod shape-determining protein RodA</fullName>
    </submittedName>
</protein>
<dbReference type="AlphaFoldDB" id="A0A1F6PCD2"/>
<dbReference type="Pfam" id="PF01098">
    <property type="entry name" value="FTSW_RODA_SPOVE"/>
    <property type="match status" value="1"/>
</dbReference>
<feature type="transmembrane region" description="Helical" evidence="6">
    <location>
        <begin position="304"/>
        <end position="326"/>
    </location>
</feature>
<organism evidence="7 8">
    <name type="scientific">Candidatus Magasanikbacteria bacterium RIFOXYD2_FULL_41_14</name>
    <dbReference type="NCBI Taxonomy" id="1798709"/>
    <lineage>
        <taxon>Bacteria</taxon>
        <taxon>Candidatus Magasanikiibacteriota</taxon>
    </lineage>
</organism>
<evidence type="ECO:0000313" key="8">
    <source>
        <dbReference type="Proteomes" id="UP000178254"/>
    </source>
</evidence>